<dbReference type="InterPro" id="IPR008183">
    <property type="entry name" value="Aldose_1/G6P_1-epimerase"/>
</dbReference>
<dbReference type="Pfam" id="PF01263">
    <property type="entry name" value="Aldose_epim"/>
    <property type="match status" value="1"/>
</dbReference>
<dbReference type="InterPro" id="IPR014718">
    <property type="entry name" value="GH-type_carb-bd"/>
</dbReference>
<dbReference type="GO" id="GO:0006006">
    <property type="term" value="P:glucose metabolic process"/>
    <property type="evidence" value="ECO:0007669"/>
    <property type="project" value="TreeGrafter"/>
</dbReference>
<dbReference type="AlphaFoldDB" id="A0A518HBB1"/>
<dbReference type="GO" id="GO:0033499">
    <property type="term" value="P:galactose catabolic process via UDP-galactose, Leloir pathway"/>
    <property type="evidence" value="ECO:0007669"/>
    <property type="project" value="TreeGrafter"/>
</dbReference>
<dbReference type="PANTHER" id="PTHR10091:SF45">
    <property type="entry name" value="ALDOSE 1-EPIMERASE"/>
    <property type="match status" value="1"/>
</dbReference>
<reference evidence="1 2" key="1">
    <citation type="submission" date="2019-02" db="EMBL/GenBank/DDBJ databases">
        <title>Deep-cultivation of Planctomycetes and their phenomic and genomic characterization uncovers novel biology.</title>
        <authorList>
            <person name="Wiegand S."/>
            <person name="Jogler M."/>
            <person name="Boedeker C."/>
            <person name="Pinto D."/>
            <person name="Vollmers J."/>
            <person name="Rivas-Marin E."/>
            <person name="Kohn T."/>
            <person name="Peeters S.H."/>
            <person name="Heuer A."/>
            <person name="Rast P."/>
            <person name="Oberbeckmann S."/>
            <person name="Bunk B."/>
            <person name="Jeske O."/>
            <person name="Meyerdierks A."/>
            <person name="Storesund J.E."/>
            <person name="Kallscheuer N."/>
            <person name="Luecker S."/>
            <person name="Lage O.M."/>
            <person name="Pohl T."/>
            <person name="Merkel B.J."/>
            <person name="Hornburger P."/>
            <person name="Mueller R.-W."/>
            <person name="Bruemmer F."/>
            <person name="Labrenz M."/>
            <person name="Spormann A.M."/>
            <person name="Op den Camp H."/>
            <person name="Overmann J."/>
            <person name="Amann R."/>
            <person name="Jetten M.S.M."/>
            <person name="Mascher T."/>
            <person name="Medema M.H."/>
            <person name="Devos D.P."/>
            <person name="Kaster A.-K."/>
            <person name="Ovreas L."/>
            <person name="Rohde M."/>
            <person name="Galperin M.Y."/>
            <person name="Jogler C."/>
        </authorList>
    </citation>
    <scope>NUCLEOTIDE SEQUENCE [LARGE SCALE GENOMIC DNA]</scope>
    <source>
        <strain evidence="1 2">ElP</strain>
    </source>
</reference>
<dbReference type="Gene3D" id="2.70.98.10">
    <property type="match status" value="1"/>
</dbReference>
<dbReference type="PANTHER" id="PTHR10091">
    <property type="entry name" value="ALDOSE-1-EPIMERASE"/>
    <property type="match status" value="1"/>
</dbReference>
<proteinExistence type="predicted"/>
<sequence>MACHVRTESRRDRTIYTLSDDESGASASILPSYGFNLFDLRLPAAGDVRSLVVADPGWEAHPEKPARHGFPVLFPFPNRIKGGRFSWGGTSYELPLTKPPHAIHGFALDADWEVIDHGGGPDGAFLTGRYRLPRAFPDGSPRWPSDGSLDIRYALHGRSLTLDATVANESEGDLPYGLGFHPYFRLPFGPGGDLSRTKVIIPASRYWPLDESIPTGETLPVDDPLDFRSGRPMGGLRVDAVLTGLEHDAEGFVVCRLVDESLGAEFRIGFDAAPFREVVVFTPPYADDVIAVEPYTQTTDAINLQQRGVDAGLRLLRPGQQESLRISMETAEV</sequence>
<evidence type="ECO:0000313" key="1">
    <source>
        <dbReference type="EMBL" id="QDV38148.1"/>
    </source>
</evidence>
<accession>A0A518HBB1</accession>
<dbReference type="KEGG" id="tpla:ElP_60970"/>
<dbReference type="OrthoDB" id="9795355at2"/>
<dbReference type="SUPFAM" id="SSF74650">
    <property type="entry name" value="Galactose mutarotase-like"/>
    <property type="match status" value="1"/>
</dbReference>
<dbReference type="GO" id="GO:0030246">
    <property type="term" value="F:carbohydrate binding"/>
    <property type="evidence" value="ECO:0007669"/>
    <property type="project" value="InterPro"/>
</dbReference>
<dbReference type="Proteomes" id="UP000317835">
    <property type="component" value="Chromosome"/>
</dbReference>
<name>A0A518HBB1_9BACT</name>
<dbReference type="CDD" id="cd01081">
    <property type="entry name" value="Aldose_epim"/>
    <property type="match status" value="1"/>
</dbReference>
<dbReference type="EMBL" id="CP036426">
    <property type="protein sequence ID" value="QDV38148.1"/>
    <property type="molecule type" value="Genomic_DNA"/>
</dbReference>
<protein>
    <submittedName>
        <fullName evidence="1">Aldose 1-epimerase</fullName>
        <ecNumber evidence="1">5.1.3.3</ecNumber>
    </submittedName>
</protein>
<dbReference type="GO" id="GO:0004034">
    <property type="term" value="F:aldose 1-epimerase activity"/>
    <property type="evidence" value="ECO:0007669"/>
    <property type="project" value="UniProtKB-EC"/>
</dbReference>
<evidence type="ECO:0000313" key="2">
    <source>
        <dbReference type="Proteomes" id="UP000317835"/>
    </source>
</evidence>
<gene>
    <name evidence="1" type="primary">galM</name>
    <name evidence="1" type="ORF">ElP_60970</name>
</gene>
<keyword evidence="2" id="KW-1185">Reference proteome</keyword>
<keyword evidence="1" id="KW-0413">Isomerase</keyword>
<organism evidence="1 2">
    <name type="scientific">Tautonia plasticadhaerens</name>
    <dbReference type="NCBI Taxonomy" id="2527974"/>
    <lineage>
        <taxon>Bacteria</taxon>
        <taxon>Pseudomonadati</taxon>
        <taxon>Planctomycetota</taxon>
        <taxon>Planctomycetia</taxon>
        <taxon>Isosphaerales</taxon>
        <taxon>Isosphaeraceae</taxon>
        <taxon>Tautonia</taxon>
    </lineage>
</organism>
<dbReference type="RefSeq" id="WP_145276425.1">
    <property type="nucleotide sequence ID" value="NZ_CP036426.1"/>
</dbReference>
<dbReference type="EC" id="5.1.3.3" evidence="1"/>
<dbReference type="InterPro" id="IPR011013">
    <property type="entry name" value="Gal_mutarotase_sf_dom"/>
</dbReference>